<accession>A0A4R5KBT1</accession>
<protein>
    <submittedName>
        <fullName evidence="1">Uncharacterized protein</fullName>
    </submittedName>
</protein>
<dbReference type="Proteomes" id="UP000295636">
    <property type="component" value="Unassembled WGS sequence"/>
</dbReference>
<comment type="caution">
    <text evidence="1">The sequence shown here is derived from an EMBL/GenBank/DDBJ whole genome shotgun (WGS) entry which is preliminary data.</text>
</comment>
<dbReference type="EMBL" id="SMRT01000023">
    <property type="protein sequence ID" value="TDF91978.1"/>
    <property type="molecule type" value="Genomic_DNA"/>
</dbReference>
<proteinExistence type="predicted"/>
<name>A0A4R5KBT1_9BACL</name>
<reference evidence="1 2" key="1">
    <citation type="submission" date="2019-03" db="EMBL/GenBank/DDBJ databases">
        <title>This is whole genome sequence of Paenibacillus sp MS74 strain.</title>
        <authorList>
            <person name="Trinh H.N."/>
        </authorList>
    </citation>
    <scope>NUCLEOTIDE SEQUENCE [LARGE SCALE GENOMIC DNA]</scope>
    <source>
        <strain evidence="1 2">MS74</strain>
    </source>
</reference>
<dbReference type="RefSeq" id="WP_133235592.1">
    <property type="nucleotide sequence ID" value="NZ_SMRT01000023.1"/>
</dbReference>
<evidence type="ECO:0000313" key="2">
    <source>
        <dbReference type="Proteomes" id="UP000295636"/>
    </source>
</evidence>
<organism evidence="1 2">
    <name type="scientific">Paenibacillus piri</name>
    <dbReference type="NCBI Taxonomy" id="2547395"/>
    <lineage>
        <taxon>Bacteria</taxon>
        <taxon>Bacillati</taxon>
        <taxon>Bacillota</taxon>
        <taxon>Bacilli</taxon>
        <taxon>Bacillales</taxon>
        <taxon>Paenibacillaceae</taxon>
        <taxon>Paenibacillus</taxon>
    </lineage>
</organism>
<gene>
    <name evidence="1" type="ORF">E1757_30970</name>
</gene>
<sequence length="63" mass="6648">MLNADAKEAVIIVQIETVSSPAADEISKKAAQSGLNLSGDSIDYKLIAQARCILGKYSHLSSI</sequence>
<keyword evidence="2" id="KW-1185">Reference proteome</keyword>
<dbReference type="AlphaFoldDB" id="A0A4R5KBT1"/>
<evidence type="ECO:0000313" key="1">
    <source>
        <dbReference type="EMBL" id="TDF91978.1"/>
    </source>
</evidence>